<dbReference type="PANTHER" id="PTHR24422">
    <property type="entry name" value="CHEMOTAXIS PROTEIN METHYLTRANSFERASE"/>
    <property type="match status" value="1"/>
</dbReference>
<dbReference type="InterPro" id="IPR050903">
    <property type="entry name" value="Bact_Chemotaxis_MeTrfase"/>
</dbReference>
<comment type="catalytic activity">
    <reaction evidence="1">
        <text>L-glutamyl-[protein] + S-adenosyl-L-methionine = [protein]-L-glutamate 5-O-methyl ester + S-adenosyl-L-homocysteine</text>
        <dbReference type="Rhea" id="RHEA:24452"/>
        <dbReference type="Rhea" id="RHEA-COMP:10208"/>
        <dbReference type="Rhea" id="RHEA-COMP:10311"/>
        <dbReference type="ChEBI" id="CHEBI:29973"/>
        <dbReference type="ChEBI" id="CHEBI:57856"/>
        <dbReference type="ChEBI" id="CHEBI:59789"/>
        <dbReference type="ChEBI" id="CHEBI:82795"/>
        <dbReference type="EC" id="2.1.1.80"/>
    </reaction>
</comment>
<dbReference type="AlphaFoldDB" id="A0AA48M2F8"/>
<dbReference type="SUPFAM" id="SSF47757">
    <property type="entry name" value="Chemotaxis receptor methyltransferase CheR, N-terminal domain"/>
    <property type="match status" value="1"/>
</dbReference>
<keyword evidence="4 7" id="KW-0808">Transferase</keyword>
<dbReference type="SUPFAM" id="SSF53335">
    <property type="entry name" value="S-adenosyl-L-methionine-dependent methyltransferases"/>
    <property type="match status" value="1"/>
</dbReference>
<dbReference type="InterPro" id="IPR022642">
    <property type="entry name" value="CheR_C"/>
</dbReference>
<keyword evidence="5" id="KW-0949">S-adenosyl-L-methionine</keyword>
<feature type="domain" description="CheR-type methyltransferase" evidence="6">
    <location>
        <begin position="1"/>
        <end position="246"/>
    </location>
</feature>
<keyword evidence="3 7" id="KW-0489">Methyltransferase</keyword>
<organism evidence="7">
    <name type="scientific">freshwater sediment metagenome</name>
    <dbReference type="NCBI Taxonomy" id="556182"/>
    <lineage>
        <taxon>unclassified sequences</taxon>
        <taxon>metagenomes</taxon>
        <taxon>ecological metagenomes</taxon>
    </lineage>
</organism>
<dbReference type="PRINTS" id="PR00996">
    <property type="entry name" value="CHERMTFRASE"/>
</dbReference>
<reference evidence="7" key="1">
    <citation type="submission" date="2023-07" db="EMBL/GenBank/DDBJ databases">
        <authorList>
            <person name="Pelsma A.J. K."/>
        </authorList>
    </citation>
    <scope>NUCLEOTIDE SEQUENCE</scope>
</reference>
<dbReference type="Pfam" id="PF01739">
    <property type="entry name" value="CheR"/>
    <property type="match status" value="1"/>
</dbReference>
<protein>
    <recommendedName>
        <fullName evidence="2">protein-glutamate O-methyltransferase</fullName>
        <ecNumber evidence="2">2.1.1.80</ecNumber>
    </recommendedName>
</protein>
<evidence type="ECO:0000313" key="7">
    <source>
        <dbReference type="EMBL" id="CAJ0870837.1"/>
    </source>
</evidence>
<dbReference type="CDD" id="cd02440">
    <property type="entry name" value="AdoMet_MTases"/>
    <property type="match status" value="1"/>
</dbReference>
<dbReference type="Gene3D" id="3.40.50.150">
    <property type="entry name" value="Vaccinia Virus protein VP39"/>
    <property type="match status" value="1"/>
</dbReference>
<evidence type="ECO:0000256" key="5">
    <source>
        <dbReference type="ARBA" id="ARBA00022691"/>
    </source>
</evidence>
<dbReference type="PROSITE" id="PS50123">
    <property type="entry name" value="CHER"/>
    <property type="match status" value="1"/>
</dbReference>
<dbReference type="GO" id="GO:0008983">
    <property type="term" value="F:protein-glutamate O-methyltransferase activity"/>
    <property type="evidence" value="ECO:0007669"/>
    <property type="project" value="UniProtKB-EC"/>
</dbReference>
<evidence type="ECO:0000256" key="3">
    <source>
        <dbReference type="ARBA" id="ARBA00022603"/>
    </source>
</evidence>
<dbReference type="EMBL" id="OY288114">
    <property type="protein sequence ID" value="CAJ0870837.1"/>
    <property type="molecule type" value="Genomic_DNA"/>
</dbReference>
<dbReference type="SMART" id="SM00138">
    <property type="entry name" value="MeTrc"/>
    <property type="match status" value="1"/>
</dbReference>
<evidence type="ECO:0000256" key="4">
    <source>
        <dbReference type="ARBA" id="ARBA00022679"/>
    </source>
</evidence>
<dbReference type="InterPro" id="IPR029063">
    <property type="entry name" value="SAM-dependent_MTases_sf"/>
</dbReference>
<gene>
    <name evidence="7" type="primary">cheR2</name>
    <name evidence="7" type="ORF">AMST5_02267</name>
</gene>
<dbReference type="InterPro" id="IPR000780">
    <property type="entry name" value="CheR_MeTrfase"/>
</dbReference>
<name>A0AA48M2F8_9ZZZZ</name>
<dbReference type="PANTHER" id="PTHR24422:SF21">
    <property type="entry name" value="CHEMOTAXIS PROTEIN METHYLTRANSFERASE 1"/>
    <property type="match status" value="1"/>
</dbReference>
<evidence type="ECO:0000256" key="1">
    <source>
        <dbReference type="ARBA" id="ARBA00001541"/>
    </source>
</evidence>
<proteinExistence type="predicted"/>
<dbReference type="InterPro" id="IPR022641">
    <property type="entry name" value="CheR_N"/>
</dbReference>
<evidence type="ECO:0000256" key="2">
    <source>
        <dbReference type="ARBA" id="ARBA00012534"/>
    </source>
</evidence>
<dbReference type="GO" id="GO:0032259">
    <property type="term" value="P:methylation"/>
    <property type="evidence" value="ECO:0007669"/>
    <property type="project" value="UniProtKB-KW"/>
</dbReference>
<evidence type="ECO:0000259" key="6">
    <source>
        <dbReference type="PROSITE" id="PS50123"/>
    </source>
</evidence>
<dbReference type="Pfam" id="PF03705">
    <property type="entry name" value="CheR_N"/>
    <property type="match status" value="1"/>
</dbReference>
<sequence>MSYAFARFRRALESRTGIALDADQQYLAESRLSPIMRTRGFPSLLALVDVFERDDDPTLVKEVIDAMTTNETLFFRDKSTFDNFRDDVLPKVMARRSEERSLRIWCAACSTGQEAYSVAMTLDQEARALRGWSLEIMATDLSTTAVEAARGGAYSQFEVQRGLPTAHLLRYFHREQENWRINEHLRARIEFRDFNLLWDFAPLGDFDVIFCRNVLMYFEPDTRRSVLLRLKKALKPGGYLFLGASEGTGEASSFFTSASGDGVWQARQASLEAEALSA</sequence>
<dbReference type="EC" id="2.1.1.80" evidence="2"/>
<dbReference type="InterPro" id="IPR036804">
    <property type="entry name" value="CheR_N_sf"/>
</dbReference>
<dbReference type="Gene3D" id="1.10.155.10">
    <property type="entry name" value="Chemotaxis receptor methyltransferase CheR, N-terminal domain"/>
    <property type="match status" value="1"/>
</dbReference>
<accession>A0AA48M2F8</accession>